<reference evidence="5" key="1">
    <citation type="submission" date="2006-10" db="EMBL/GenBank/DDBJ databases">
        <authorList>
            <person name="Amadeo P."/>
            <person name="Zhao Q."/>
            <person name="Wortman J."/>
            <person name="Fraser-Liggett C."/>
            <person name="Carlton J."/>
        </authorList>
    </citation>
    <scope>NUCLEOTIDE SEQUENCE</scope>
    <source>
        <strain evidence="5">G3</strain>
    </source>
</reference>
<dbReference type="InterPro" id="IPR036291">
    <property type="entry name" value="NAD(P)-bd_dom_sf"/>
</dbReference>
<dbReference type="SUPFAM" id="SSF55347">
    <property type="entry name" value="Glyceraldehyde-3-phosphate dehydrogenase-like, C-terminal domain"/>
    <property type="match status" value="1"/>
</dbReference>
<dbReference type="Gene3D" id="3.30.360.10">
    <property type="entry name" value="Dihydrodipicolinate Reductase, domain 2"/>
    <property type="match status" value="1"/>
</dbReference>
<feature type="domain" description="Gfo/Idh/MocA-like oxidoreductase N-terminal" evidence="3">
    <location>
        <begin position="2"/>
        <end position="118"/>
    </location>
</feature>
<proteinExistence type="inferred from homology"/>
<keyword evidence="2" id="KW-0175">Coiled coil</keyword>
<sequence length="322" mass="35472">MNLGVLGTGWITERFIDAARHDKRYNIVAVCSRSMESAKKFAEKNGIPNTFDNLDAMLDSGLINCMYVGTPNSTHRDNSIKALDKKIHVICEKPLAANAQQAEEMIKKAEEKGVVLMEAMRLTPSPVFQAAKQNLSRVAPVHKYVANFCQLSSKLTRFHAGEHFSALSPETAGGSIMDLGVYCVYPMISLFGAPTKVIASGSLLPTGVDGEASIICQYPDMTAVIMCAKTCQTFQCSEIMGEQGTIEIDQMATMRETRFVAPKGQKEVLRTSDYENDMVYECIEFADVVLGGKKESEINSHFCSLETMKVLDEARRQLGIKV</sequence>
<dbReference type="Gene3D" id="3.40.50.720">
    <property type="entry name" value="NAD(P)-binding Rossmann-like Domain"/>
    <property type="match status" value="1"/>
</dbReference>
<dbReference type="InParanoid" id="A2EC75"/>
<reference evidence="5" key="2">
    <citation type="journal article" date="2007" name="Science">
        <title>Draft genome sequence of the sexually transmitted pathogen Trichomonas vaginalis.</title>
        <authorList>
            <person name="Carlton J.M."/>
            <person name="Hirt R.P."/>
            <person name="Silva J.C."/>
            <person name="Delcher A.L."/>
            <person name="Schatz M."/>
            <person name="Zhao Q."/>
            <person name="Wortman J.R."/>
            <person name="Bidwell S.L."/>
            <person name="Alsmark U.C.M."/>
            <person name="Besteiro S."/>
            <person name="Sicheritz-Ponten T."/>
            <person name="Noel C.J."/>
            <person name="Dacks J.B."/>
            <person name="Foster P.G."/>
            <person name="Simillion C."/>
            <person name="Van de Peer Y."/>
            <person name="Miranda-Saavedra D."/>
            <person name="Barton G.J."/>
            <person name="Westrop G.D."/>
            <person name="Mueller S."/>
            <person name="Dessi D."/>
            <person name="Fiori P.L."/>
            <person name="Ren Q."/>
            <person name="Paulsen I."/>
            <person name="Zhang H."/>
            <person name="Bastida-Corcuera F.D."/>
            <person name="Simoes-Barbosa A."/>
            <person name="Brown M.T."/>
            <person name="Hayes R.D."/>
            <person name="Mukherjee M."/>
            <person name="Okumura C.Y."/>
            <person name="Schneider R."/>
            <person name="Smith A.J."/>
            <person name="Vanacova S."/>
            <person name="Villalvazo M."/>
            <person name="Haas B.J."/>
            <person name="Pertea M."/>
            <person name="Feldblyum T.V."/>
            <person name="Utterback T.R."/>
            <person name="Shu C.L."/>
            <person name="Osoegawa K."/>
            <person name="de Jong P.J."/>
            <person name="Hrdy I."/>
            <person name="Horvathova L."/>
            <person name="Zubacova Z."/>
            <person name="Dolezal P."/>
            <person name="Malik S.B."/>
            <person name="Logsdon J.M. Jr."/>
            <person name="Henze K."/>
            <person name="Gupta A."/>
            <person name="Wang C.C."/>
            <person name="Dunne R.L."/>
            <person name="Upcroft J.A."/>
            <person name="Upcroft P."/>
            <person name="White O."/>
            <person name="Salzberg S.L."/>
            <person name="Tang P."/>
            <person name="Chiu C.-H."/>
            <person name="Lee Y.-S."/>
            <person name="Embley T.M."/>
            <person name="Coombs G.H."/>
            <person name="Mottram J.C."/>
            <person name="Tachezy J."/>
            <person name="Fraser-Liggett C.M."/>
            <person name="Johnson P.J."/>
        </authorList>
    </citation>
    <scope>NUCLEOTIDE SEQUENCE [LARGE SCALE GENOMIC DNA]</scope>
    <source>
        <strain evidence="5">G3</strain>
    </source>
</reference>
<evidence type="ECO:0000256" key="2">
    <source>
        <dbReference type="SAM" id="Coils"/>
    </source>
</evidence>
<dbReference type="OrthoDB" id="2129491at2759"/>
<evidence type="ECO:0000259" key="3">
    <source>
        <dbReference type="Pfam" id="PF01408"/>
    </source>
</evidence>
<accession>A2EC75</accession>
<dbReference type="Proteomes" id="UP000001542">
    <property type="component" value="Unassembled WGS sequence"/>
</dbReference>
<evidence type="ECO:0000256" key="1">
    <source>
        <dbReference type="ARBA" id="ARBA00010928"/>
    </source>
</evidence>
<comment type="similarity">
    <text evidence="1">Belongs to the Gfo/Idh/MocA family.</text>
</comment>
<evidence type="ECO:0000313" key="5">
    <source>
        <dbReference type="EMBL" id="EAY09752.1"/>
    </source>
</evidence>
<feature type="coiled-coil region" evidence="2">
    <location>
        <begin position="92"/>
        <end position="119"/>
    </location>
</feature>
<dbReference type="STRING" id="5722.A2EC75"/>
<organism evidence="5 6">
    <name type="scientific">Trichomonas vaginalis (strain ATCC PRA-98 / G3)</name>
    <dbReference type="NCBI Taxonomy" id="412133"/>
    <lineage>
        <taxon>Eukaryota</taxon>
        <taxon>Metamonada</taxon>
        <taxon>Parabasalia</taxon>
        <taxon>Trichomonadida</taxon>
        <taxon>Trichomonadidae</taxon>
        <taxon>Trichomonas</taxon>
    </lineage>
</organism>
<dbReference type="SMR" id="A2EC75"/>
<dbReference type="FunCoup" id="A2EC75">
    <property type="interactions" value="2"/>
</dbReference>
<protein>
    <submittedName>
        <fullName evidence="5">Oxidoreductase family, NAD-binding Rossmann fold containing protein</fullName>
    </submittedName>
</protein>
<dbReference type="EMBL" id="DS113351">
    <property type="protein sequence ID" value="EAY09752.1"/>
    <property type="molecule type" value="Genomic_DNA"/>
</dbReference>
<name>A2EC75_TRIV3</name>
<dbReference type="GO" id="GO:0016491">
    <property type="term" value="F:oxidoreductase activity"/>
    <property type="evidence" value="ECO:0000318"/>
    <property type="project" value="GO_Central"/>
</dbReference>
<dbReference type="OMA" id="HMSLYHL"/>
<dbReference type="KEGG" id="tva:4767676"/>
<gene>
    <name evidence="5" type="ORF">TVAG_414030</name>
</gene>
<evidence type="ECO:0000259" key="4">
    <source>
        <dbReference type="Pfam" id="PF22725"/>
    </source>
</evidence>
<dbReference type="VEuPathDB" id="TrichDB:TVAG_414030"/>
<dbReference type="VEuPathDB" id="TrichDB:TVAGG3_0205500"/>
<keyword evidence="6" id="KW-1185">Reference proteome</keyword>
<dbReference type="SUPFAM" id="SSF51735">
    <property type="entry name" value="NAD(P)-binding Rossmann-fold domains"/>
    <property type="match status" value="1"/>
</dbReference>
<dbReference type="InterPro" id="IPR000683">
    <property type="entry name" value="Gfo/Idh/MocA-like_OxRdtase_N"/>
</dbReference>
<dbReference type="PANTHER" id="PTHR43054:SF1">
    <property type="entry name" value="SCYLLO-INOSITOL 2-DEHYDROGENASE (NADP(+)) IOLU"/>
    <property type="match status" value="1"/>
</dbReference>
<dbReference type="Pfam" id="PF22725">
    <property type="entry name" value="GFO_IDH_MocA_C3"/>
    <property type="match status" value="1"/>
</dbReference>
<dbReference type="eggNOG" id="KOG2741">
    <property type="taxonomic scope" value="Eukaryota"/>
</dbReference>
<dbReference type="AlphaFoldDB" id="A2EC75"/>
<dbReference type="InterPro" id="IPR055170">
    <property type="entry name" value="GFO_IDH_MocA-like_dom"/>
</dbReference>
<dbReference type="PANTHER" id="PTHR43054">
    <property type="match status" value="1"/>
</dbReference>
<dbReference type="Pfam" id="PF01408">
    <property type="entry name" value="GFO_IDH_MocA"/>
    <property type="match status" value="1"/>
</dbReference>
<feature type="domain" description="GFO/IDH/MocA-like oxidoreductase" evidence="4">
    <location>
        <begin position="167"/>
        <end position="247"/>
    </location>
</feature>
<evidence type="ECO:0000313" key="6">
    <source>
        <dbReference type="Proteomes" id="UP000001542"/>
    </source>
</evidence>
<dbReference type="GO" id="GO:0000166">
    <property type="term" value="F:nucleotide binding"/>
    <property type="evidence" value="ECO:0007669"/>
    <property type="project" value="InterPro"/>
</dbReference>